<dbReference type="PRINTS" id="PR00463">
    <property type="entry name" value="EP450I"/>
</dbReference>
<proteinExistence type="inferred from homology"/>
<gene>
    <name evidence="4" type="ORF">CHLNCDRAFT_50614</name>
</gene>
<dbReference type="GO" id="GO:0016705">
    <property type="term" value="F:oxidoreductase activity, acting on paired donors, with incorporation or reduction of molecular oxygen"/>
    <property type="evidence" value="ECO:0007669"/>
    <property type="project" value="InterPro"/>
</dbReference>
<dbReference type="GO" id="GO:0004497">
    <property type="term" value="F:monooxygenase activity"/>
    <property type="evidence" value="ECO:0007669"/>
    <property type="project" value="InterPro"/>
</dbReference>
<dbReference type="eggNOG" id="KOG0157">
    <property type="taxonomic scope" value="Eukaryota"/>
</dbReference>
<protein>
    <recommendedName>
        <fullName evidence="6">Cytochrome P450</fullName>
    </recommendedName>
</protein>
<keyword evidence="3" id="KW-0479">Metal-binding</keyword>
<keyword evidence="5" id="KW-1185">Reference proteome</keyword>
<evidence type="ECO:0000313" key="5">
    <source>
        <dbReference type="Proteomes" id="UP000008141"/>
    </source>
</evidence>
<name>E1Z7Q1_CHLVA</name>
<dbReference type="GeneID" id="17357644"/>
<keyword evidence="3" id="KW-0349">Heme</keyword>
<dbReference type="PRINTS" id="PR00385">
    <property type="entry name" value="P450"/>
</dbReference>
<dbReference type="EMBL" id="GL433838">
    <property type="protein sequence ID" value="EFN57957.1"/>
    <property type="molecule type" value="Genomic_DNA"/>
</dbReference>
<accession>E1Z7Q1</accession>
<evidence type="ECO:0008006" key="6">
    <source>
        <dbReference type="Google" id="ProtNLM"/>
    </source>
</evidence>
<dbReference type="InterPro" id="IPR002401">
    <property type="entry name" value="Cyt_P450_E_grp-I"/>
</dbReference>
<dbReference type="InterPro" id="IPR036396">
    <property type="entry name" value="Cyt_P450_sf"/>
</dbReference>
<dbReference type="InterPro" id="IPR017972">
    <property type="entry name" value="Cyt_P450_CS"/>
</dbReference>
<evidence type="ECO:0000256" key="1">
    <source>
        <dbReference type="ARBA" id="ARBA00001971"/>
    </source>
</evidence>
<dbReference type="Proteomes" id="UP000008141">
    <property type="component" value="Unassembled WGS sequence"/>
</dbReference>
<organism evidence="5">
    <name type="scientific">Chlorella variabilis</name>
    <name type="common">Green alga</name>
    <dbReference type="NCBI Taxonomy" id="554065"/>
    <lineage>
        <taxon>Eukaryota</taxon>
        <taxon>Viridiplantae</taxon>
        <taxon>Chlorophyta</taxon>
        <taxon>core chlorophytes</taxon>
        <taxon>Trebouxiophyceae</taxon>
        <taxon>Chlorellales</taxon>
        <taxon>Chlorellaceae</taxon>
        <taxon>Chlorella clade</taxon>
        <taxon>Chlorella</taxon>
    </lineage>
</organism>
<dbReference type="InParanoid" id="E1Z7Q1"/>
<dbReference type="InterPro" id="IPR050121">
    <property type="entry name" value="Cytochrome_P450_monoxygenase"/>
</dbReference>
<dbReference type="Gene3D" id="1.10.630.10">
    <property type="entry name" value="Cytochrome P450"/>
    <property type="match status" value="1"/>
</dbReference>
<dbReference type="Pfam" id="PF00067">
    <property type="entry name" value="p450"/>
    <property type="match status" value="1"/>
</dbReference>
<dbReference type="PANTHER" id="PTHR24305:SF166">
    <property type="entry name" value="CYTOCHROME P450 12A4, MITOCHONDRIAL-RELATED"/>
    <property type="match status" value="1"/>
</dbReference>
<evidence type="ECO:0000256" key="3">
    <source>
        <dbReference type="PIRSR" id="PIRSR602401-1"/>
    </source>
</evidence>
<dbReference type="KEGG" id="cvr:CHLNCDRAFT_50614"/>
<dbReference type="PROSITE" id="PS00086">
    <property type="entry name" value="CYTOCHROME_P450"/>
    <property type="match status" value="1"/>
</dbReference>
<dbReference type="STRING" id="554065.E1Z7Q1"/>
<evidence type="ECO:0000256" key="2">
    <source>
        <dbReference type="ARBA" id="ARBA00010617"/>
    </source>
</evidence>
<dbReference type="SUPFAM" id="SSF48264">
    <property type="entry name" value="Cytochrome P450"/>
    <property type="match status" value="1"/>
</dbReference>
<comment type="similarity">
    <text evidence="2">Belongs to the cytochrome P450 family.</text>
</comment>
<evidence type="ECO:0000313" key="4">
    <source>
        <dbReference type="EMBL" id="EFN57957.1"/>
    </source>
</evidence>
<dbReference type="AlphaFoldDB" id="E1Z7Q1"/>
<dbReference type="InterPro" id="IPR001128">
    <property type="entry name" value="Cyt_P450"/>
</dbReference>
<dbReference type="RefSeq" id="XP_005850059.1">
    <property type="nucleotide sequence ID" value="XM_005849997.1"/>
</dbReference>
<dbReference type="GO" id="GO:0020037">
    <property type="term" value="F:heme binding"/>
    <property type="evidence" value="ECO:0007669"/>
    <property type="project" value="InterPro"/>
</dbReference>
<dbReference type="OrthoDB" id="550312at2759"/>
<keyword evidence="3" id="KW-0408">Iron</keyword>
<sequence>METAVLTAVLDAVVLVGWQCRGAVQRLLRLALFKSYRNPAVATDDLTKHTKINVWDIAGFGRVVFTSSPQVANRVFHRPSLKFVNRLGSDWGLKQLGMYRQGIIWNNDVESWVKGRKWFEAAVKAPKSKGLADRITDISFQAFQVTGMLAATSNTPPGPSAARSLLIAWCVQRLYNMQATAQQFVSFGGLAAAGKSTFSTATISDATDFMRCCTFRVICALAFGITVERLDDRLTLDCVHKVTAYFEAWNFFLLRPYWLHLLLLPFCWRQHRRHLQSVSALQQATKHLMHLGSSTAGNGAAADAAAPGAKGLHLFLHDVLRAEARGDISHSQAVQCCLEMLLAGTDTSSVTLGYLLLALRDQPLLEAVLRAEVLQALRAGSAGSASGGCSKGSLRCLGSANLPKMKAALYEAMRFKPVGPVSIRQAARGCPAGGFLLPGSDSTGSVRLQAGDTVIVNLAGIHRCPAIFPNPSQFDLANFWPSTAAQLGANFFPFGGGPKGCLGSDLAMLEMQVLTACFLLAFQLQSAGPGSGTAASAPSLDALQSEWQVANQPTERVPLRVRLAPSASAVLPALGGGDMGAAEVSILQHAAGSNGGLPSFRRIYLVMRDCHISRHDLRDPATYLRLQRLIVERQAAVEARLGQQPFISDRSGAIDPLAYTAWKYGVHSAQVRGLLELPPFQVLLAAACAPDTLVLLVPPFAPPGQPAPDDGTRLLCSDRGLEDAFSAVLKFFKHEVLKARSVEDRVAEVHQMVRHRATGMAAPPAGPD</sequence>
<reference evidence="4 5" key="1">
    <citation type="journal article" date="2010" name="Plant Cell">
        <title>The Chlorella variabilis NC64A genome reveals adaptation to photosymbiosis, coevolution with viruses, and cryptic sex.</title>
        <authorList>
            <person name="Blanc G."/>
            <person name="Duncan G."/>
            <person name="Agarkova I."/>
            <person name="Borodovsky M."/>
            <person name="Gurnon J."/>
            <person name="Kuo A."/>
            <person name="Lindquist E."/>
            <person name="Lucas S."/>
            <person name="Pangilinan J."/>
            <person name="Polle J."/>
            <person name="Salamov A."/>
            <person name="Terry A."/>
            <person name="Yamada T."/>
            <person name="Dunigan D.D."/>
            <person name="Grigoriev I.V."/>
            <person name="Claverie J.M."/>
            <person name="Van Etten J.L."/>
        </authorList>
    </citation>
    <scope>NUCLEOTIDE SEQUENCE [LARGE SCALE GENOMIC DNA]</scope>
    <source>
        <strain evidence="4 5">NC64A</strain>
    </source>
</reference>
<dbReference type="PANTHER" id="PTHR24305">
    <property type="entry name" value="CYTOCHROME P450"/>
    <property type="match status" value="1"/>
</dbReference>
<feature type="binding site" description="axial binding residue" evidence="3">
    <location>
        <position position="501"/>
    </location>
    <ligand>
        <name>heme</name>
        <dbReference type="ChEBI" id="CHEBI:30413"/>
    </ligand>
    <ligandPart>
        <name>Fe</name>
        <dbReference type="ChEBI" id="CHEBI:18248"/>
    </ligandPart>
</feature>
<dbReference type="GO" id="GO:0005506">
    <property type="term" value="F:iron ion binding"/>
    <property type="evidence" value="ECO:0007669"/>
    <property type="project" value="InterPro"/>
</dbReference>
<comment type="cofactor">
    <cofactor evidence="1 3">
        <name>heme</name>
        <dbReference type="ChEBI" id="CHEBI:30413"/>
    </cofactor>
</comment>